<reference evidence="1" key="1">
    <citation type="submission" date="2022-11" db="EMBL/GenBank/DDBJ databases">
        <title>Genome Resource of Sclerotinia nivalis Strain SnTB1, a Plant Pathogen Isolated from American Ginseng.</title>
        <authorList>
            <person name="Fan S."/>
        </authorList>
    </citation>
    <scope>NUCLEOTIDE SEQUENCE</scope>
    <source>
        <strain evidence="1">SnTB1</strain>
    </source>
</reference>
<dbReference type="PANTHER" id="PTHR38791">
    <property type="entry name" value="ZN(II)2CYS6 TRANSCRIPTION FACTOR (EUROFUNG)-RELATED-RELATED"/>
    <property type="match status" value="1"/>
</dbReference>
<accession>A0A9X0AWF6</accession>
<evidence type="ECO:0000313" key="1">
    <source>
        <dbReference type="EMBL" id="KAJ8070226.1"/>
    </source>
</evidence>
<evidence type="ECO:0000313" key="2">
    <source>
        <dbReference type="Proteomes" id="UP001152300"/>
    </source>
</evidence>
<keyword evidence="2" id="KW-1185">Reference proteome</keyword>
<protein>
    <submittedName>
        <fullName evidence="1">Uncharacterized protein</fullName>
    </submittedName>
</protein>
<comment type="caution">
    <text evidence="1">The sequence shown here is derived from an EMBL/GenBank/DDBJ whole genome shotgun (WGS) entry which is preliminary data.</text>
</comment>
<dbReference type="OrthoDB" id="5280547at2759"/>
<sequence>MLRKQREGDATASAVIEIVIRFINLYVSVRTQGHMDPEKIVSEVVFLDAELERWEADLPPDCFYSVLDKDLRHESFFNGKFHEYHDIWISRMLNHYRWVRILLNELELLLEHYQNTTLPI</sequence>
<gene>
    <name evidence="1" type="ORF">OCU04_000611</name>
</gene>
<dbReference type="EMBL" id="JAPEIS010000001">
    <property type="protein sequence ID" value="KAJ8070226.1"/>
    <property type="molecule type" value="Genomic_DNA"/>
</dbReference>
<dbReference type="Proteomes" id="UP001152300">
    <property type="component" value="Unassembled WGS sequence"/>
</dbReference>
<proteinExistence type="predicted"/>
<name>A0A9X0AWF6_9HELO</name>
<dbReference type="AlphaFoldDB" id="A0A9X0AWF6"/>
<organism evidence="1 2">
    <name type="scientific">Sclerotinia nivalis</name>
    <dbReference type="NCBI Taxonomy" id="352851"/>
    <lineage>
        <taxon>Eukaryota</taxon>
        <taxon>Fungi</taxon>
        <taxon>Dikarya</taxon>
        <taxon>Ascomycota</taxon>
        <taxon>Pezizomycotina</taxon>
        <taxon>Leotiomycetes</taxon>
        <taxon>Helotiales</taxon>
        <taxon>Sclerotiniaceae</taxon>
        <taxon>Sclerotinia</taxon>
    </lineage>
</organism>
<dbReference type="PANTHER" id="PTHR38791:SF5">
    <property type="entry name" value="TRANSCRIPTION FACTOR DBAG-RELATED"/>
    <property type="match status" value="1"/>
</dbReference>
<dbReference type="InterPro" id="IPR053175">
    <property type="entry name" value="DHMBA_Reg_Transcription_Factor"/>
</dbReference>